<evidence type="ECO:0000313" key="1">
    <source>
        <dbReference type="EMBL" id="MFD2479722.1"/>
    </source>
</evidence>
<dbReference type="RefSeq" id="WP_344278015.1">
    <property type="nucleotide sequence ID" value="NZ_BAAAHV010000013.1"/>
</dbReference>
<dbReference type="Proteomes" id="UP001597542">
    <property type="component" value="Unassembled WGS sequence"/>
</dbReference>
<proteinExistence type="predicted"/>
<dbReference type="EMBL" id="JBHUKQ010000004">
    <property type="protein sequence ID" value="MFD2479722.1"/>
    <property type="molecule type" value="Genomic_DNA"/>
</dbReference>
<evidence type="ECO:0000313" key="2">
    <source>
        <dbReference type="Proteomes" id="UP001597542"/>
    </source>
</evidence>
<name>A0ABW5HSL8_9PSEU</name>
<keyword evidence="2" id="KW-1185">Reference proteome</keyword>
<accession>A0ABW5HSL8</accession>
<protein>
    <submittedName>
        <fullName evidence="1">Uncharacterized protein</fullName>
    </submittedName>
</protein>
<sequence length="59" mass="6850">MALAQLREDFCNEALIDAAGEWRFSRIALLRWTTRWYILNPVGRYPGVVAGVRHGGYRR</sequence>
<reference evidence="2" key="1">
    <citation type="journal article" date="2019" name="Int. J. Syst. Evol. Microbiol.">
        <title>The Global Catalogue of Microorganisms (GCM) 10K type strain sequencing project: providing services to taxonomists for standard genome sequencing and annotation.</title>
        <authorList>
            <consortium name="The Broad Institute Genomics Platform"/>
            <consortium name="The Broad Institute Genome Sequencing Center for Infectious Disease"/>
            <person name="Wu L."/>
            <person name="Ma J."/>
        </authorList>
    </citation>
    <scope>NUCLEOTIDE SEQUENCE [LARGE SCALE GENOMIC DNA]</scope>
    <source>
        <strain evidence="2">CGMCC 4.7638</strain>
    </source>
</reference>
<organism evidence="1 2">
    <name type="scientific">Amycolatopsis albidoflavus</name>
    <dbReference type="NCBI Taxonomy" id="102226"/>
    <lineage>
        <taxon>Bacteria</taxon>
        <taxon>Bacillati</taxon>
        <taxon>Actinomycetota</taxon>
        <taxon>Actinomycetes</taxon>
        <taxon>Pseudonocardiales</taxon>
        <taxon>Pseudonocardiaceae</taxon>
        <taxon>Amycolatopsis</taxon>
    </lineage>
</organism>
<comment type="caution">
    <text evidence="1">The sequence shown here is derived from an EMBL/GenBank/DDBJ whole genome shotgun (WGS) entry which is preliminary data.</text>
</comment>
<gene>
    <name evidence="1" type="ORF">ACFSUT_05520</name>
</gene>